<evidence type="ECO:0000256" key="1">
    <source>
        <dbReference type="ARBA" id="ARBA00022441"/>
    </source>
</evidence>
<evidence type="ECO:0000313" key="5">
    <source>
        <dbReference type="Proteomes" id="UP001145742"/>
    </source>
</evidence>
<feature type="domain" description="BTB" evidence="3">
    <location>
        <begin position="118"/>
        <end position="146"/>
    </location>
</feature>
<evidence type="ECO:0000256" key="2">
    <source>
        <dbReference type="ARBA" id="ARBA00022737"/>
    </source>
</evidence>
<comment type="caution">
    <text evidence="4">The sequence shown here is derived from an EMBL/GenBank/DDBJ whole genome shotgun (WGS) entry which is preliminary data.</text>
</comment>
<accession>A0ABQ9CSV3</accession>
<dbReference type="InterPro" id="IPR011333">
    <property type="entry name" value="SKP1/BTB/POZ_sf"/>
</dbReference>
<dbReference type="SMART" id="SM00225">
    <property type="entry name" value="BTB"/>
    <property type="match status" value="1"/>
</dbReference>
<dbReference type="EMBL" id="WHWB01034679">
    <property type="protein sequence ID" value="KAJ7406016.1"/>
    <property type="molecule type" value="Genomic_DNA"/>
</dbReference>
<gene>
    <name evidence="4" type="ORF">WISP_136240</name>
</gene>
<dbReference type="Pfam" id="PF07707">
    <property type="entry name" value="BACK"/>
    <property type="match status" value="1"/>
</dbReference>
<dbReference type="PANTHER" id="PTHR45632">
    <property type="entry name" value="LD33804P"/>
    <property type="match status" value="1"/>
</dbReference>
<reference evidence="4" key="1">
    <citation type="submission" date="2019-10" db="EMBL/GenBank/DDBJ databases">
        <authorList>
            <person name="Soares A.E.R."/>
            <person name="Aleixo A."/>
            <person name="Schneider P."/>
            <person name="Miyaki C.Y."/>
            <person name="Schneider M.P."/>
            <person name="Mello C."/>
            <person name="Vasconcelos A.T.R."/>
        </authorList>
    </citation>
    <scope>NUCLEOTIDE SEQUENCE</scope>
    <source>
        <tissue evidence="4">Muscle</tissue>
    </source>
</reference>
<dbReference type="PANTHER" id="PTHR45632:SF3">
    <property type="entry name" value="KELCH-LIKE PROTEIN 32"/>
    <property type="match status" value="1"/>
</dbReference>
<evidence type="ECO:0000313" key="4">
    <source>
        <dbReference type="EMBL" id="KAJ7406016.1"/>
    </source>
</evidence>
<dbReference type="InterPro" id="IPR011705">
    <property type="entry name" value="BACK"/>
</dbReference>
<dbReference type="Pfam" id="PF00651">
    <property type="entry name" value="BTB"/>
    <property type="match status" value="1"/>
</dbReference>
<keyword evidence="2" id="KW-0677">Repeat</keyword>
<proteinExistence type="predicted"/>
<dbReference type="PROSITE" id="PS50097">
    <property type="entry name" value="BTB"/>
    <property type="match status" value="1"/>
</dbReference>
<protein>
    <recommendedName>
        <fullName evidence="3">BTB domain-containing protein</fullName>
    </recommendedName>
</protein>
<sequence>MGPGLIVLQGRFKLDVKKKFLTQRIVGDWNMLSREVVDYPSLEVIKGMSIQETQTVKEELKFRYRLFHLGQPSRNNVLVVSFKNVQEMLTGQRLCQSSSHNDAVLAALNQQRSDGILCDITLIAEEQKFHAHKAVLAACSDYFRFLTLKMKVFTYVKLLGPLGCVEFTDRVFLCKVSFNLVKLFCDDLLFAVTDMAVRLMCTNEEKLIVLMDMEHLSKKITQRQGAILDLTIVTILLEPGVIQDVLAAGSHLQLLELLSLCSHYLIETITMSFMIIETATLWSAVAVTCVKDVKEQCCTLSSMAGALDFHSMSAHLLIMGKVLWQPQELNSFNYLDLYKLADLFNLTLLENAVIGFLVKHLSELLKSHPEEVLALPYCLLREVFKSDRLTSLSEEQIWQGGKVPYFQLPFLTLEFHFEFSGDICGGPKVFFSRNPTEFSAVGYFAVYLRCQAVMMEQSSGEDRPKDIFHSSPVMHSLTYAEQPFLKWVVMFSISLPFLQCST</sequence>
<dbReference type="Gene3D" id="1.25.40.420">
    <property type="match status" value="1"/>
</dbReference>
<dbReference type="Proteomes" id="UP001145742">
    <property type="component" value="Unassembled WGS sequence"/>
</dbReference>
<name>A0ABQ9CSV3_9PASS</name>
<dbReference type="SUPFAM" id="SSF54695">
    <property type="entry name" value="POZ domain"/>
    <property type="match status" value="1"/>
</dbReference>
<dbReference type="InterPro" id="IPR000210">
    <property type="entry name" value="BTB/POZ_dom"/>
</dbReference>
<dbReference type="Gene3D" id="3.30.710.10">
    <property type="entry name" value="Potassium Channel Kv1.1, Chain A"/>
    <property type="match status" value="1"/>
</dbReference>
<keyword evidence="1" id="KW-0880">Kelch repeat</keyword>
<keyword evidence="5" id="KW-1185">Reference proteome</keyword>
<evidence type="ECO:0000259" key="3">
    <source>
        <dbReference type="PROSITE" id="PS50097"/>
    </source>
</evidence>
<organism evidence="4 5">
    <name type="scientific">Willisornis vidua</name>
    <name type="common">Xingu scale-backed antbird</name>
    <dbReference type="NCBI Taxonomy" id="1566151"/>
    <lineage>
        <taxon>Eukaryota</taxon>
        <taxon>Metazoa</taxon>
        <taxon>Chordata</taxon>
        <taxon>Craniata</taxon>
        <taxon>Vertebrata</taxon>
        <taxon>Euteleostomi</taxon>
        <taxon>Archelosauria</taxon>
        <taxon>Archosauria</taxon>
        <taxon>Dinosauria</taxon>
        <taxon>Saurischia</taxon>
        <taxon>Theropoda</taxon>
        <taxon>Coelurosauria</taxon>
        <taxon>Aves</taxon>
        <taxon>Neognathae</taxon>
        <taxon>Neoaves</taxon>
        <taxon>Telluraves</taxon>
        <taxon>Australaves</taxon>
        <taxon>Passeriformes</taxon>
        <taxon>Thamnophilidae</taxon>
        <taxon>Willisornis</taxon>
    </lineage>
</organism>